<dbReference type="PANTHER" id="PTHR13237:SF8">
    <property type="entry name" value="SOMETHING ABOUT SILENCING PROTEIN 10"/>
    <property type="match status" value="1"/>
</dbReference>
<feature type="compositionally biased region" description="Gly residues" evidence="5">
    <location>
        <begin position="10"/>
        <end position="19"/>
    </location>
</feature>
<feature type="compositionally biased region" description="Low complexity" evidence="5">
    <location>
        <begin position="481"/>
        <end position="492"/>
    </location>
</feature>
<dbReference type="AlphaFoldDB" id="A0AA36J020"/>
<dbReference type="InterPro" id="IPR018972">
    <property type="entry name" value="Sas10_C_dom"/>
</dbReference>
<dbReference type="PANTHER" id="PTHR13237">
    <property type="entry name" value="SOMETHING ABOUT SILENCING PROTEIN 10-RELATED"/>
    <property type="match status" value="1"/>
</dbReference>
<feature type="region of interest" description="Disordered" evidence="5">
    <location>
        <begin position="377"/>
        <end position="578"/>
    </location>
</feature>
<feature type="compositionally biased region" description="Acidic residues" evidence="5">
    <location>
        <begin position="107"/>
        <end position="117"/>
    </location>
</feature>
<dbReference type="Pfam" id="PF04000">
    <property type="entry name" value="Sas10_Utp3"/>
    <property type="match status" value="1"/>
</dbReference>
<feature type="compositionally biased region" description="Low complexity" evidence="5">
    <location>
        <begin position="346"/>
        <end position="361"/>
    </location>
</feature>
<feature type="domain" description="Sas10 C-terminal" evidence="6">
    <location>
        <begin position="502"/>
        <end position="577"/>
    </location>
</feature>
<feature type="compositionally biased region" description="Basic and acidic residues" evidence="5">
    <location>
        <begin position="496"/>
        <end position="505"/>
    </location>
</feature>
<evidence type="ECO:0000256" key="3">
    <source>
        <dbReference type="ARBA" id="ARBA00022553"/>
    </source>
</evidence>
<evidence type="ECO:0000259" key="6">
    <source>
        <dbReference type="Pfam" id="PF09368"/>
    </source>
</evidence>
<feature type="compositionally biased region" description="Basic and acidic residues" evidence="5">
    <location>
        <begin position="118"/>
        <end position="134"/>
    </location>
</feature>
<feature type="compositionally biased region" description="Polar residues" evidence="5">
    <location>
        <begin position="401"/>
        <end position="411"/>
    </location>
</feature>
<feature type="region of interest" description="Disordered" evidence="5">
    <location>
        <begin position="296"/>
        <end position="361"/>
    </location>
</feature>
<dbReference type="GO" id="GO:0032040">
    <property type="term" value="C:small-subunit processome"/>
    <property type="evidence" value="ECO:0007669"/>
    <property type="project" value="TreeGrafter"/>
</dbReference>
<organism evidence="7 8">
    <name type="scientific">Effrenium voratum</name>
    <dbReference type="NCBI Taxonomy" id="2562239"/>
    <lineage>
        <taxon>Eukaryota</taxon>
        <taxon>Sar</taxon>
        <taxon>Alveolata</taxon>
        <taxon>Dinophyceae</taxon>
        <taxon>Suessiales</taxon>
        <taxon>Symbiodiniaceae</taxon>
        <taxon>Effrenium</taxon>
    </lineage>
</organism>
<evidence type="ECO:0000256" key="1">
    <source>
        <dbReference type="ARBA" id="ARBA00004123"/>
    </source>
</evidence>
<sequence>MARKSRGRGGGRGGSGGRGGRGRARSSGIEQYGQDEADEFLALDESGQEEDEDDMEEEDVMALKPYGEEPAVKDKKKKKKDKKKTEESESEDLAPASKGWGRNDFYGGEDAEDDSGSDEERTLKEARKLDELRASRLQELSDPLTALLGPEATLSEEKSAQPDAEQFEAMFAEEAEKGHVDRDLSQLSEAKRKSLLKKEAPELMPLLEDFQQKLAALSPLLPLLKAPLPLSGAAYLEAKVSLLLNHLANLSFYLLMKSEGGEVKSHPVVSQLVWLRQLDELIKPLDQRLKKSLHKAAKVAKKLPREEAPRPPAPPPEAPMPQPAAPKAPATLAERLEKLRKKQKPAEAAADAPAGATRASAAPASVASLLKLPAAKRRAASNGPEDLEEIDPTLGAWMPNDSLSQQLSEVQQHLRERKAKAAPQASDRNVEPRARHSRRGEAPEEEPQKDTAEAAEDSDEGDEMIRAAKKKIKAKKEQKAAELSAKAKAKVAQQFRPEKKIEGRRGTSKQILENRGLVRHRKQKAGNARVANREKYQKLLKRRKGAVQEMREAAPDGATYEGEATGVRTHVKKSLKLS</sequence>
<comment type="subcellular location">
    <subcellularLocation>
        <location evidence="1">Nucleus</location>
    </subcellularLocation>
</comment>
<dbReference type="InterPro" id="IPR007146">
    <property type="entry name" value="Sas10/Utp3/C1D"/>
</dbReference>
<dbReference type="Proteomes" id="UP001178507">
    <property type="component" value="Unassembled WGS sequence"/>
</dbReference>
<dbReference type="EMBL" id="CAUJNA010003239">
    <property type="protein sequence ID" value="CAJ1396642.1"/>
    <property type="molecule type" value="Genomic_DNA"/>
</dbReference>
<feature type="compositionally biased region" description="Acidic residues" evidence="5">
    <location>
        <begin position="33"/>
        <end position="60"/>
    </location>
</feature>
<accession>A0AA36J020</accession>
<name>A0AA36J020_9DINO</name>
<feature type="region of interest" description="Disordered" evidence="5">
    <location>
        <begin position="1"/>
        <end position="134"/>
    </location>
</feature>
<dbReference type="GO" id="GO:0000462">
    <property type="term" value="P:maturation of SSU-rRNA from tricistronic rRNA transcript (SSU-rRNA, 5.8S rRNA, LSU-rRNA)"/>
    <property type="evidence" value="ECO:0007669"/>
    <property type="project" value="TreeGrafter"/>
</dbReference>
<protein>
    <recommendedName>
        <fullName evidence="6">Sas10 C-terminal domain-containing protein</fullName>
    </recommendedName>
</protein>
<gene>
    <name evidence="7" type="ORF">EVOR1521_LOCUS20837</name>
</gene>
<feature type="compositionally biased region" description="Pro residues" evidence="5">
    <location>
        <begin position="310"/>
        <end position="326"/>
    </location>
</feature>
<comment type="caution">
    <text evidence="7">The sequence shown here is derived from an EMBL/GenBank/DDBJ whole genome shotgun (WGS) entry which is preliminary data.</text>
</comment>
<feature type="compositionally biased region" description="Basic residues" evidence="5">
    <location>
        <begin position="569"/>
        <end position="578"/>
    </location>
</feature>
<evidence type="ECO:0000256" key="4">
    <source>
        <dbReference type="ARBA" id="ARBA00023242"/>
    </source>
</evidence>
<dbReference type="Pfam" id="PF09368">
    <property type="entry name" value="Sas10"/>
    <property type="match status" value="1"/>
</dbReference>
<evidence type="ECO:0000256" key="2">
    <source>
        <dbReference type="ARBA" id="ARBA00010979"/>
    </source>
</evidence>
<comment type="similarity">
    <text evidence="2">Belongs to the SAS10 family.</text>
</comment>
<evidence type="ECO:0000313" key="7">
    <source>
        <dbReference type="EMBL" id="CAJ1396642.1"/>
    </source>
</evidence>
<feature type="compositionally biased region" description="Basic and acidic residues" evidence="5">
    <location>
        <begin position="428"/>
        <end position="452"/>
    </location>
</feature>
<evidence type="ECO:0000313" key="8">
    <source>
        <dbReference type="Proteomes" id="UP001178507"/>
    </source>
</evidence>
<reference evidence="7" key="1">
    <citation type="submission" date="2023-08" db="EMBL/GenBank/DDBJ databases">
        <authorList>
            <person name="Chen Y."/>
            <person name="Shah S."/>
            <person name="Dougan E. K."/>
            <person name="Thang M."/>
            <person name="Chan C."/>
        </authorList>
    </citation>
    <scope>NUCLEOTIDE SEQUENCE</scope>
</reference>
<proteinExistence type="inferred from homology"/>
<keyword evidence="3" id="KW-0597">Phosphoprotein</keyword>
<keyword evidence="8" id="KW-1185">Reference proteome</keyword>
<keyword evidence="4" id="KW-0539">Nucleus</keyword>
<feature type="compositionally biased region" description="Acidic residues" evidence="5">
    <location>
        <begin position="453"/>
        <end position="462"/>
    </location>
</feature>
<evidence type="ECO:0000256" key="5">
    <source>
        <dbReference type="SAM" id="MobiDB-lite"/>
    </source>
</evidence>